<keyword evidence="3" id="KW-0378">Hydrolase</keyword>
<dbReference type="Proteomes" id="UP001211065">
    <property type="component" value="Unassembled WGS sequence"/>
</dbReference>
<dbReference type="InterPro" id="IPR001279">
    <property type="entry name" value="Metallo-B-lactamas"/>
</dbReference>
<dbReference type="InterPro" id="IPR050662">
    <property type="entry name" value="Sec-metab_biosynth-thioest"/>
</dbReference>
<evidence type="ECO:0000256" key="4">
    <source>
        <dbReference type="ARBA" id="ARBA00022833"/>
    </source>
</evidence>
<dbReference type="InterPro" id="IPR036388">
    <property type="entry name" value="WH-like_DNA-bd_sf"/>
</dbReference>
<reference evidence="6" key="1">
    <citation type="submission" date="2020-05" db="EMBL/GenBank/DDBJ databases">
        <title>Phylogenomic resolution of chytrid fungi.</title>
        <authorList>
            <person name="Stajich J.E."/>
            <person name="Amses K."/>
            <person name="Simmons R."/>
            <person name="Seto K."/>
            <person name="Myers J."/>
            <person name="Bonds A."/>
            <person name="Quandt C.A."/>
            <person name="Barry K."/>
            <person name="Liu P."/>
            <person name="Grigoriev I."/>
            <person name="Longcore J.E."/>
            <person name="James T.Y."/>
        </authorList>
    </citation>
    <scope>NUCLEOTIDE SEQUENCE</scope>
    <source>
        <strain evidence="6">JEL0476</strain>
    </source>
</reference>
<keyword evidence="7" id="KW-1185">Reference proteome</keyword>
<evidence type="ECO:0000259" key="5">
    <source>
        <dbReference type="SMART" id="SM00849"/>
    </source>
</evidence>
<keyword evidence="2" id="KW-0479">Metal-binding</keyword>
<dbReference type="InterPro" id="IPR041516">
    <property type="entry name" value="LACTB2_WH"/>
</dbReference>
<organism evidence="6 7">
    <name type="scientific">Clydaea vesicula</name>
    <dbReference type="NCBI Taxonomy" id="447962"/>
    <lineage>
        <taxon>Eukaryota</taxon>
        <taxon>Fungi</taxon>
        <taxon>Fungi incertae sedis</taxon>
        <taxon>Chytridiomycota</taxon>
        <taxon>Chytridiomycota incertae sedis</taxon>
        <taxon>Chytridiomycetes</taxon>
        <taxon>Lobulomycetales</taxon>
        <taxon>Lobulomycetaceae</taxon>
        <taxon>Clydaea</taxon>
    </lineage>
</organism>
<evidence type="ECO:0000313" key="7">
    <source>
        <dbReference type="Proteomes" id="UP001211065"/>
    </source>
</evidence>
<comment type="similarity">
    <text evidence="1">Belongs to the metallo-beta-lactamase superfamily. Glyoxalase II family.</text>
</comment>
<dbReference type="SUPFAM" id="SSF56281">
    <property type="entry name" value="Metallo-hydrolase/oxidoreductase"/>
    <property type="match status" value="1"/>
</dbReference>
<dbReference type="CDD" id="cd07722">
    <property type="entry name" value="LACTB2-like_MBL-fold"/>
    <property type="match status" value="1"/>
</dbReference>
<evidence type="ECO:0000313" key="6">
    <source>
        <dbReference type="EMBL" id="KAJ3222952.1"/>
    </source>
</evidence>
<dbReference type="FunFam" id="1.10.10.10:FF:000328">
    <property type="entry name" value="Lactamase beta 2"/>
    <property type="match status" value="1"/>
</dbReference>
<gene>
    <name evidence="6" type="ORF">HK099_001708</name>
</gene>
<dbReference type="GO" id="GO:0046872">
    <property type="term" value="F:metal ion binding"/>
    <property type="evidence" value="ECO:0007669"/>
    <property type="project" value="UniProtKB-KW"/>
</dbReference>
<feature type="domain" description="Metallo-beta-lactamase" evidence="5">
    <location>
        <begin position="29"/>
        <end position="185"/>
    </location>
</feature>
<dbReference type="GO" id="GO:0044550">
    <property type="term" value="P:secondary metabolite biosynthetic process"/>
    <property type="evidence" value="ECO:0007669"/>
    <property type="project" value="UniProtKB-ARBA"/>
</dbReference>
<dbReference type="PANTHER" id="PTHR23131">
    <property type="entry name" value="ENDORIBONUCLEASE LACTB2"/>
    <property type="match status" value="1"/>
</dbReference>
<dbReference type="Gene3D" id="1.10.10.10">
    <property type="entry name" value="Winged helix-like DNA-binding domain superfamily/Winged helix DNA-binding domain"/>
    <property type="match status" value="1"/>
</dbReference>
<sequence length="276" mass="31688">MQDVPKFAKLSERVHVILGLNPGKFTLRGTNIYLIGTGPKRILIDTGDGREVFTEHFRQSLKQAGCKSISNILITHRHYDHIRGIPNVLSVLKNAEPEKVEKKPVVIWKNLTSQDSDPEFVFMNINEGQEFESEGVTLQAIHTPGHTDDHMAFYLKEENSIFTGDCVFSLNKLLEFNLGRIYPGHGPIIEDGRSKITEYIEHRMARELEILNLMNSEEITKIWTSMEIVAIIYKDYPKEVWPAANYGILQHLEKLREENKVFKTEDDGWGLVRSKL</sequence>
<keyword evidence="4" id="KW-0862">Zinc</keyword>
<dbReference type="Pfam" id="PF17778">
    <property type="entry name" value="WHD_BLACT"/>
    <property type="match status" value="1"/>
</dbReference>
<protein>
    <recommendedName>
        <fullName evidence="5">Metallo-beta-lactamase domain-containing protein</fullName>
    </recommendedName>
</protein>
<evidence type="ECO:0000256" key="3">
    <source>
        <dbReference type="ARBA" id="ARBA00022801"/>
    </source>
</evidence>
<dbReference type="Pfam" id="PF00753">
    <property type="entry name" value="Lactamase_B"/>
    <property type="match status" value="1"/>
</dbReference>
<dbReference type="AlphaFoldDB" id="A0AAD5U399"/>
<dbReference type="InterPro" id="IPR036866">
    <property type="entry name" value="RibonucZ/Hydroxyglut_hydro"/>
</dbReference>
<dbReference type="Gene3D" id="3.60.15.10">
    <property type="entry name" value="Ribonuclease Z/Hydroxyacylglutathione hydrolase-like"/>
    <property type="match status" value="1"/>
</dbReference>
<accession>A0AAD5U399</accession>
<name>A0AAD5U399_9FUNG</name>
<dbReference type="EMBL" id="JADGJW010000151">
    <property type="protein sequence ID" value="KAJ3222952.1"/>
    <property type="molecule type" value="Genomic_DNA"/>
</dbReference>
<evidence type="ECO:0000256" key="1">
    <source>
        <dbReference type="ARBA" id="ARBA00006759"/>
    </source>
</evidence>
<dbReference type="InterPro" id="IPR047921">
    <property type="entry name" value="LACTB2-like_MBL-fold"/>
</dbReference>
<comment type="caution">
    <text evidence="6">The sequence shown here is derived from an EMBL/GenBank/DDBJ whole genome shotgun (WGS) entry which is preliminary data.</text>
</comment>
<dbReference type="SMART" id="SM00849">
    <property type="entry name" value="Lactamase_B"/>
    <property type="match status" value="1"/>
</dbReference>
<dbReference type="FunFam" id="3.60.15.10:FF:000041">
    <property type="entry name" value="Metallo-beta-lactamase domain protein"/>
    <property type="match status" value="1"/>
</dbReference>
<proteinExistence type="inferred from homology"/>
<dbReference type="PANTHER" id="PTHR23131:SF0">
    <property type="entry name" value="ENDORIBONUCLEASE LACTB2"/>
    <property type="match status" value="1"/>
</dbReference>
<dbReference type="GO" id="GO:0016787">
    <property type="term" value="F:hydrolase activity"/>
    <property type="evidence" value="ECO:0007669"/>
    <property type="project" value="UniProtKB-KW"/>
</dbReference>
<evidence type="ECO:0000256" key="2">
    <source>
        <dbReference type="ARBA" id="ARBA00022723"/>
    </source>
</evidence>